<protein>
    <submittedName>
        <fullName evidence="3">Uncharacterized protein</fullName>
    </submittedName>
</protein>
<feature type="transmembrane region" description="Helical" evidence="2">
    <location>
        <begin position="39"/>
        <end position="60"/>
    </location>
</feature>
<name>A0A6J4MZ95_9ACTN</name>
<keyword evidence="2" id="KW-0472">Membrane</keyword>
<gene>
    <name evidence="3" type="ORF">AVDCRST_MAG32-684</name>
</gene>
<evidence type="ECO:0000313" key="3">
    <source>
        <dbReference type="EMBL" id="CAA9370338.1"/>
    </source>
</evidence>
<feature type="region of interest" description="Disordered" evidence="1">
    <location>
        <begin position="60"/>
        <end position="98"/>
    </location>
</feature>
<organism evidence="3">
    <name type="scientific">uncultured Nocardioides sp</name>
    <dbReference type="NCBI Taxonomy" id="198441"/>
    <lineage>
        <taxon>Bacteria</taxon>
        <taxon>Bacillati</taxon>
        <taxon>Actinomycetota</taxon>
        <taxon>Actinomycetes</taxon>
        <taxon>Propionibacteriales</taxon>
        <taxon>Nocardioidaceae</taxon>
        <taxon>Nocardioides</taxon>
        <taxon>environmental samples</taxon>
    </lineage>
</organism>
<sequence>MDTDIDWHHEIDDAIGCAPDRPVTELLTTGRRAVRRRRLASATAGLAAATLIGGATWAMAPGTAEGPGEGPGDSLVATQPTVPAETPSATPTSAALPPDQWLRLAPDGEIVPDHPSVEIVRTTVRLPTKQGPGNGDGRVVTFSPSDDYEGHVHLRVGGEDKFLSFWKTGSDLAVVPDQEDLRGVTDFQQWTELQEEKDPR</sequence>
<keyword evidence="2" id="KW-1133">Transmembrane helix</keyword>
<evidence type="ECO:0000256" key="1">
    <source>
        <dbReference type="SAM" id="MobiDB-lite"/>
    </source>
</evidence>
<feature type="compositionally biased region" description="Low complexity" evidence="1">
    <location>
        <begin position="80"/>
        <end position="98"/>
    </location>
</feature>
<dbReference type="AlphaFoldDB" id="A0A6J4MZ95"/>
<reference evidence="3" key="1">
    <citation type="submission" date="2020-02" db="EMBL/GenBank/DDBJ databases">
        <authorList>
            <person name="Meier V. D."/>
        </authorList>
    </citation>
    <scope>NUCLEOTIDE SEQUENCE</scope>
    <source>
        <strain evidence="3">AVDCRST_MAG32</strain>
    </source>
</reference>
<keyword evidence="2" id="KW-0812">Transmembrane</keyword>
<accession>A0A6J4MZ95</accession>
<proteinExistence type="predicted"/>
<dbReference type="EMBL" id="CADCUM010000027">
    <property type="protein sequence ID" value="CAA9370338.1"/>
    <property type="molecule type" value="Genomic_DNA"/>
</dbReference>
<evidence type="ECO:0000256" key="2">
    <source>
        <dbReference type="SAM" id="Phobius"/>
    </source>
</evidence>